<dbReference type="InterPro" id="IPR013830">
    <property type="entry name" value="SGNH_hydro"/>
</dbReference>
<evidence type="ECO:0000256" key="3">
    <source>
        <dbReference type="SAM" id="Phobius"/>
    </source>
</evidence>
<dbReference type="InterPro" id="IPR051532">
    <property type="entry name" value="Ester_Hydrolysis_Enzymes"/>
</dbReference>
<dbReference type="Proteomes" id="UP000722485">
    <property type="component" value="Unassembled WGS sequence"/>
</dbReference>
<dbReference type="GO" id="GO:0004622">
    <property type="term" value="F:phosphatidylcholine lysophospholipase activity"/>
    <property type="evidence" value="ECO:0007669"/>
    <property type="project" value="TreeGrafter"/>
</dbReference>
<dbReference type="InterPro" id="IPR028994">
    <property type="entry name" value="Integrin_alpha_N"/>
</dbReference>
<feature type="domain" description="SGNH hydrolase-type esterase" evidence="4">
    <location>
        <begin position="29"/>
        <end position="207"/>
    </location>
</feature>
<evidence type="ECO:0000313" key="6">
    <source>
        <dbReference type="Proteomes" id="UP000722485"/>
    </source>
</evidence>
<dbReference type="EMBL" id="JAANBB010000014">
    <property type="protein sequence ID" value="KAF7556172.1"/>
    <property type="molecule type" value="Genomic_DNA"/>
</dbReference>
<feature type="region of interest" description="Disordered" evidence="2">
    <location>
        <begin position="1"/>
        <end position="43"/>
    </location>
</feature>
<comment type="caution">
    <text evidence="5">The sequence shown here is derived from an EMBL/GenBank/DDBJ whole genome shotgun (WGS) entry which is preliminary data.</text>
</comment>
<dbReference type="AlphaFoldDB" id="A0A9P5HL98"/>
<keyword evidence="3" id="KW-0472">Membrane</keyword>
<dbReference type="Gene3D" id="2.130.10.130">
    <property type="entry name" value="Integrin alpha, N-terminal"/>
    <property type="match status" value="2"/>
</dbReference>
<keyword evidence="3" id="KW-1133">Transmembrane helix</keyword>
<dbReference type="OrthoDB" id="1046782at2759"/>
<dbReference type="PANTHER" id="PTHR30383:SF5">
    <property type="entry name" value="SGNH HYDROLASE-TYPE ESTERASE DOMAIN-CONTAINING PROTEIN"/>
    <property type="match status" value="1"/>
</dbReference>
<evidence type="ECO:0000259" key="4">
    <source>
        <dbReference type="Pfam" id="PF13472"/>
    </source>
</evidence>
<dbReference type="Pfam" id="PF13517">
    <property type="entry name" value="FG-GAP_3"/>
    <property type="match status" value="2"/>
</dbReference>
<evidence type="ECO:0000313" key="5">
    <source>
        <dbReference type="EMBL" id="KAF7556172.1"/>
    </source>
</evidence>
<reference evidence="5" key="1">
    <citation type="submission" date="2020-03" db="EMBL/GenBank/DDBJ databases">
        <title>Draft Genome Sequence of Cylindrodendrum hubeiense.</title>
        <authorList>
            <person name="Buettner E."/>
            <person name="Kellner H."/>
        </authorList>
    </citation>
    <scope>NUCLEOTIDE SEQUENCE</scope>
    <source>
        <strain evidence="5">IHI 201604</strain>
    </source>
</reference>
<sequence length="854" mass="90986">MCARSSDWDQQDLAKEDDGNLPPLRVLPLGDSITRGSGSPDGNGYRKALHDLLGYDNVDFIGTLRTGNFDDRDHEGHSGERISRIKDASNRPVKARPNLILLHAGTNDMDKPTQPIDTAPDRLSSLIESLVSACPDATILVSEVMFNGHADVQAKIDVFNAAINQLVKEKKSKLKWKKVAIVKMGDLLTANDIAVNDYKHPNAKGYKKMAEAWYDAILEANNNGWLSKLVEPKVKSGVGFGKAGSTKCSATTKTDNWDKRGQVAPALAKTWSFVGIKGYDGDLPQGKWVIWADINGDGQDEYLAVHEDGSVDAAIFGDNGNTVSVVKGFAAGIDGQSGSKVRFADIDGDGYADYIIQFAGGAANVSINTKNVGSDSDSRNFQGSVTIAGGIDGVAGDKIQYADINGDGRADYLVVYNGGAVTAYVNNGKNKFDHFGTVAAGTQDSAGKQSEHVNRVATVLGFAALGLIVAVLAWEAALQRPGFLLCANNSLGFFPFESSQACKQAQDCTEKCPQDVGFKCTTGGRCQCTYPDYGRGTGTDCTSDSDCRGDCLTGEIYQCKIATSQYADYLVVSPGASPQLGIWAATGVFDKANAMRFADLDGDGRDDYIVVNAHGGVDAWLNKGANNLVPIANLVPDQDDITPDKVTFADVNGDGKADYLVIWEGGSVDAYINTGNLISNNKDGSKRNWKEKITIAPGISGVSGDKIRFADINGDGKADLCVLYDGGAVEGYINTGVLNRDPSKPSWRRLPDMFAGGVNGVPGAKVRLADIDGDNLADYLVLYDGGAVKAFHNTGNLADDPHEANFEDWGTIADGVAGVTGDQVRFADLTEYSHAEPTQRTTTSQPDKGDAQYQ</sequence>
<evidence type="ECO:0000256" key="2">
    <source>
        <dbReference type="SAM" id="MobiDB-lite"/>
    </source>
</evidence>
<dbReference type="InterPro" id="IPR036514">
    <property type="entry name" value="SGNH_hydro_sf"/>
</dbReference>
<keyword evidence="1" id="KW-0732">Signal</keyword>
<evidence type="ECO:0000256" key="1">
    <source>
        <dbReference type="ARBA" id="ARBA00022729"/>
    </source>
</evidence>
<gene>
    <name evidence="5" type="ORF">G7Z17_g1584</name>
</gene>
<name>A0A9P5HL98_9HYPO</name>
<dbReference type="Pfam" id="PF13472">
    <property type="entry name" value="Lipase_GDSL_2"/>
    <property type="match status" value="1"/>
</dbReference>
<dbReference type="PANTHER" id="PTHR30383">
    <property type="entry name" value="THIOESTERASE 1/PROTEASE 1/LYSOPHOSPHOLIPASE L1"/>
    <property type="match status" value="1"/>
</dbReference>
<feature type="compositionally biased region" description="Polar residues" evidence="2">
    <location>
        <begin position="836"/>
        <end position="846"/>
    </location>
</feature>
<feature type="region of interest" description="Disordered" evidence="2">
    <location>
        <begin position="830"/>
        <end position="854"/>
    </location>
</feature>
<keyword evidence="6" id="KW-1185">Reference proteome</keyword>
<dbReference type="CDD" id="cd01833">
    <property type="entry name" value="XynB_like"/>
    <property type="match status" value="1"/>
</dbReference>
<dbReference type="Gene3D" id="3.40.50.1110">
    <property type="entry name" value="SGNH hydrolase"/>
    <property type="match status" value="1"/>
</dbReference>
<dbReference type="InterPro" id="IPR013517">
    <property type="entry name" value="FG-GAP"/>
</dbReference>
<feature type="transmembrane region" description="Helical" evidence="3">
    <location>
        <begin position="456"/>
        <end position="474"/>
    </location>
</feature>
<dbReference type="SUPFAM" id="SSF52266">
    <property type="entry name" value="SGNH hydrolase"/>
    <property type="match status" value="1"/>
</dbReference>
<accession>A0A9P5HL98</accession>
<keyword evidence="3" id="KW-0812">Transmembrane</keyword>
<protein>
    <recommendedName>
        <fullName evidence="4">SGNH hydrolase-type esterase domain-containing protein</fullName>
    </recommendedName>
</protein>
<dbReference type="SUPFAM" id="SSF69318">
    <property type="entry name" value="Integrin alpha N-terminal domain"/>
    <property type="match status" value="2"/>
</dbReference>
<proteinExistence type="predicted"/>
<organism evidence="5 6">
    <name type="scientific">Cylindrodendrum hubeiense</name>
    <dbReference type="NCBI Taxonomy" id="595255"/>
    <lineage>
        <taxon>Eukaryota</taxon>
        <taxon>Fungi</taxon>
        <taxon>Dikarya</taxon>
        <taxon>Ascomycota</taxon>
        <taxon>Pezizomycotina</taxon>
        <taxon>Sordariomycetes</taxon>
        <taxon>Hypocreomycetidae</taxon>
        <taxon>Hypocreales</taxon>
        <taxon>Nectriaceae</taxon>
        <taxon>Cylindrodendrum</taxon>
    </lineage>
</organism>